<dbReference type="EMBL" id="ATBP01000048">
    <property type="protein sequence ID" value="ETR73618.1"/>
    <property type="molecule type" value="Genomic_DNA"/>
</dbReference>
<sequence length="480" mass="55696">MSTFYGRKNELKQLQYLISKKSASLVVITGRRRIGKSRLVEEFVRKNKKHNKVLISGLFPDKGIGSKSQKSEFASQMERELKIPPVKTDDWSDLFIHLHNHTQKGKWIILFDEITWMGYKDSGFLAKLKNAWDLYLKQNSQLILILCGSVSGWIEKNIVSSTGFFGRISLKIHLDELPVEDCVQFWSEKANMVSAYDKLKLLAVTGGVPKYLEEIIPHLSAEENIRKMCFQKEGILFNEFNRIFSDLFNRRSNIYQKIVYSLVQNKNNLQSICDAIGIQKSGVISEYLNDLITAGFLSKDYSWDLKTQKQSRLCKYRIKDNYLRFYLRYIHPNKEKILKNRFTLKTLTSLPGWSAMMGFQFENLVIQNCNHIIRMLGISFSDIVQDGFFFQNKTNRKQGCQIDYMIQTKHGPVYICEIKFQKNPVKSNVIEDVKRKTRQLSVPKYCSLIPVLIHVNGVSDSVEAAEYFAQIIDFSDFILT</sequence>
<accession>A0A1V1PFS0</accession>
<dbReference type="PANTHER" id="PTHR34704">
    <property type="entry name" value="ATPASE"/>
    <property type="match status" value="1"/>
</dbReference>
<dbReference type="PANTHER" id="PTHR34704:SF1">
    <property type="entry name" value="ATPASE"/>
    <property type="match status" value="1"/>
</dbReference>
<dbReference type="SUPFAM" id="SSF52540">
    <property type="entry name" value="P-loop containing nucleoside triphosphate hydrolases"/>
    <property type="match status" value="1"/>
</dbReference>
<evidence type="ECO:0000259" key="1">
    <source>
        <dbReference type="Pfam" id="PF01637"/>
    </source>
</evidence>
<dbReference type="AlphaFoldDB" id="A0A1V1PFS0"/>
<dbReference type="Pfam" id="PF01637">
    <property type="entry name" value="ATPase_2"/>
    <property type="match status" value="1"/>
</dbReference>
<dbReference type="Proteomes" id="UP000189670">
    <property type="component" value="Unassembled WGS sequence"/>
</dbReference>
<dbReference type="Gene3D" id="3.40.50.300">
    <property type="entry name" value="P-loop containing nucleotide triphosphate hydrolases"/>
    <property type="match status" value="1"/>
</dbReference>
<dbReference type="InterPro" id="IPR011579">
    <property type="entry name" value="ATPase_dom"/>
</dbReference>
<proteinExistence type="predicted"/>
<comment type="caution">
    <text evidence="2">The sequence shown here is derived from an EMBL/GenBank/DDBJ whole genome shotgun (WGS) entry which is preliminary data.</text>
</comment>
<protein>
    <submittedName>
        <fullName evidence="2">ATPase family protein</fullName>
    </submittedName>
</protein>
<evidence type="ECO:0000313" key="3">
    <source>
        <dbReference type="Proteomes" id="UP000189670"/>
    </source>
</evidence>
<feature type="domain" description="ATPase" evidence="1">
    <location>
        <begin position="4"/>
        <end position="215"/>
    </location>
</feature>
<dbReference type="GO" id="GO:0005524">
    <property type="term" value="F:ATP binding"/>
    <property type="evidence" value="ECO:0007669"/>
    <property type="project" value="InterPro"/>
</dbReference>
<organism evidence="2 3">
    <name type="scientific">Candidatus Magnetoglobus multicellularis str. Araruama</name>
    <dbReference type="NCBI Taxonomy" id="890399"/>
    <lineage>
        <taxon>Bacteria</taxon>
        <taxon>Pseudomonadati</taxon>
        <taxon>Thermodesulfobacteriota</taxon>
        <taxon>Desulfobacteria</taxon>
        <taxon>Desulfobacterales</taxon>
        <taxon>Desulfobacteraceae</taxon>
        <taxon>Candidatus Magnetoglobus</taxon>
    </lineage>
</organism>
<gene>
    <name evidence="2" type="ORF">OMM_00817</name>
</gene>
<reference evidence="3" key="1">
    <citation type="submission" date="2012-11" db="EMBL/GenBank/DDBJ databases">
        <authorList>
            <person name="Lucero-Rivera Y.E."/>
            <person name="Tovar-Ramirez D."/>
        </authorList>
    </citation>
    <scope>NUCLEOTIDE SEQUENCE [LARGE SCALE GENOMIC DNA]</scope>
    <source>
        <strain evidence="3">Araruama</strain>
    </source>
</reference>
<name>A0A1V1PFS0_9BACT</name>
<evidence type="ECO:0000313" key="2">
    <source>
        <dbReference type="EMBL" id="ETR73618.1"/>
    </source>
</evidence>
<dbReference type="InterPro" id="IPR027417">
    <property type="entry name" value="P-loop_NTPase"/>
</dbReference>